<sequence length="313" mass="31868">MTTLRNTLHDLSLTAPVPVDLAGARLAQLADLAITALVDEAMLTPKPGLVDMRGSGAHSDLSWLLMCRSAHALRPAFEAMAHAGATMTDLPALRQRIGAIGRAGEAQMMDATGGVNTHRGAIWALGLLVTAAAQGSADARTIAARAGALARLNDPAAPASTGNKGETARRIYCVGGARGQAEAAFPHVTDVALPMLHTARGRGEAENVAQLNALLAVMADLDDTCLLARGGPAALAAAQTGAQAVLAAGGVGTGVGRAALRELDADLLARGLSPGGAADLLAATLLLDRLARRDQRTTEQLQATEAQHGTTAF</sequence>
<reference evidence="7" key="1">
    <citation type="journal article" date="2016" name="Front. Microbiol.">
        <title>Molecular Keys to the Janthinobacterium and Duganella spp. Interaction with the Plant Pathogen Fusarium graminearum.</title>
        <authorList>
            <person name="Haack F.S."/>
            <person name="Poehlein A."/>
            <person name="Kroger C."/>
            <person name="Voigt C.A."/>
            <person name="Piepenbring M."/>
            <person name="Bode H.B."/>
            <person name="Daniel R."/>
            <person name="Schafer W."/>
            <person name="Streit W.R."/>
        </authorList>
    </citation>
    <scope>NUCLEOTIDE SEQUENCE [LARGE SCALE GENOMIC DNA]</scope>
    <source>
        <strain evidence="7">T54</strain>
    </source>
</reference>
<proteinExistence type="inferred from homology"/>
<dbReference type="PANTHER" id="PTHR30201">
    <property type="entry name" value="TRIPHOSPHORIBOSYL-DEPHOSPHO-COA SYNTHASE"/>
    <property type="match status" value="1"/>
</dbReference>
<protein>
    <recommendedName>
        <fullName evidence="5">Probable 2-(5''-triphosphoribosyl)-3'-dephosphocoenzyme-A synthase</fullName>
        <shortName evidence="5">2-(5''-triphosphoribosyl)-3'-dephospho-CoA synthase</shortName>
        <ecNumber evidence="5">2.4.2.52</ecNumber>
    </recommendedName>
</protein>
<accession>A0A1E7X4K8</accession>
<dbReference type="Proteomes" id="UP000175989">
    <property type="component" value="Unassembled WGS sequence"/>
</dbReference>
<dbReference type="InterPro" id="IPR017555">
    <property type="entry name" value="TriPribosyl-deP-CoA_syn"/>
</dbReference>
<dbReference type="EMBL" id="LROM01000061">
    <property type="protein sequence ID" value="OFA07387.1"/>
    <property type="molecule type" value="Genomic_DNA"/>
</dbReference>
<organism evidence="6 7">
    <name type="scientific">Duganella phyllosphaerae</name>
    <dbReference type="NCBI Taxonomy" id="762836"/>
    <lineage>
        <taxon>Bacteria</taxon>
        <taxon>Pseudomonadati</taxon>
        <taxon>Pseudomonadota</taxon>
        <taxon>Betaproteobacteria</taxon>
        <taxon>Burkholderiales</taxon>
        <taxon>Oxalobacteraceae</taxon>
        <taxon>Telluria group</taxon>
        <taxon>Duganella</taxon>
    </lineage>
</organism>
<keyword evidence="4 5" id="KW-0067">ATP-binding</keyword>
<comment type="caution">
    <text evidence="6">The sequence shown here is derived from an EMBL/GenBank/DDBJ whole genome shotgun (WGS) entry which is preliminary data.</text>
</comment>
<dbReference type="EC" id="2.4.2.52" evidence="5"/>
<evidence type="ECO:0000256" key="4">
    <source>
        <dbReference type="ARBA" id="ARBA00022840"/>
    </source>
</evidence>
<name>A0A1E7X4K8_9BURK</name>
<keyword evidence="6" id="KW-0328">Glycosyltransferase</keyword>
<keyword evidence="7" id="KW-1185">Reference proteome</keyword>
<evidence type="ECO:0000256" key="3">
    <source>
        <dbReference type="ARBA" id="ARBA00022741"/>
    </source>
</evidence>
<evidence type="ECO:0000313" key="6">
    <source>
        <dbReference type="EMBL" id="OFA07387.1"/>
    </source>
</evidence>
<dbReference type="GO" id="GO:0046917">
    <property type="term" value="F:triphosphoribosyl-dephospho-CoA synthase activity"/>
    <property type="evidence" value="ECO:0007669"/>
    <property type="project" value="UniProtKB-UniRule"/>
</dbReference>
<dbReference type="PANTHER" id="PTHR30201:SF2">
    <property type="entry name" value="2-(5''-TRIPHOSPHORIBOSYL)-3'-DEPHOSPHOCOENZYME-A SYNTHASE"/>
    <property type="match status" value="1"/>
</dbReference>
<dbReference type="GO" id="GO:0051191">
    <property type="term" value="P:prosthetic group biosynthetic process"/>
    <property type="evidence" value="ECO:0007669"/>
    <property type="project" value="TreeGrafter"/>
</dbReference>
<evidence type="ECO:0000256" key="1">
    <source>
        <dbReference type="ARBA" id="ARBA00001210"/>
    </source>
</evidence>
<dbReference type="Gene3D" id="1.10.4200.10">
    <property type="entry name" value="Triphosphoribosyl-dephospho-CoA protein"/>
    <property type="match status" value="1"/>
</dbReference>
<dbReference type="RefSeq" id="WP_070247038.1">
    <property type="nucleotide sequence ID" value="NZ_LROM01000061.1"/>
</dbReference>
<dbReference type="NCBIfam" id="TIGR03132">
    <property type="entry name" value="malonate_mdcB"/>
    <property type="match status" value="1"/>
</dbReference>
<evidence type="ECO:0000256" key="2">
    <source>
        <dbReference type="ARBA" id="ARBA00022679"/>
    </source>
</evidence>
<dbReference type="PATRIC" id="fig|762836.4.peg.1375"/>
<dbReference type="Pfam" id="PF01874">
    <property type="entry name" value="CitG"/>
    <property type="match status" value="1"/>
</dbReference>
<dbReference type="HAMAP" id="MF_01883">
    <property type="entry name" value="MdcB"/>
    <property type="match status" value="1"/>
</dbReference>
<dbReference type="OrthoDB" id="114886at2"/>
<dbReference type="AlphaFoldDB" id="A0A1E7X4K8"/>
<dbReference type="GO" id="GO:0016757">
    <property type="term" value="F:glycosyltransferase activity"/>
    <property type="evidence" value="ECO:0007669"/>
    <property type="project" value="UniProtKB-KW"/>
</dbReference>
<dbReference type="GO" id="GO:0005524">
    <property type="term" value="F:ATP binding"/>
    <property type="evidence" value="ECO:0007669"/>
    <property type="project" value="UniProtKB-KW"/>
</dbReference>
<evidence type="ECO:0000256" key="5">
    <source>
        <dbReference type="HAMAP-Rule" id="MF_01883"/>
    </source>
</evidence>
<keyword evidence="3 5" id="KW-0547">Nucleotide-binding</keyword>
<dbReference type="InterPro" id="IPR002736">
    <property type="entry name" value="CitG"/>
</dbReference>
<comment type="similarity">
    <text evidence="5">Belongs to the CitG/MdcB family.</text>
</comment>
<comment type="function">
    <text evidence="5">Involved in the formation of 2-(5''-phosphoribosyl)-3'-dephosphocoenzyme-A, the prosthetic group of the acyl-carrier protein of the malonate decarboxylase.</text>
</comment>
<evidence type="ECO:0000313" key="7">
    <source>
        <dbReference type="Proteomes" id="UP000175989"/>
    </source>
</evidence>
<comment type="catalytic activity">
    <reaction evidence="1 5">
        <text>3'-dephospho-CoA + ATP = 2'-(5''-triphospho-alpha-D-ribosyl)-3'-dephospho-CoA + adenine</text>
        <dbReference type="Rhea" id="RHEA:15117"/>
        <dbReference type="ChEBI" id="CHEBI:16708"/>
        <dbReference type="ChEBI" id="CHEBI:30616"/>
        <dbReference type="ChEBI" id="CHEBI:57328"/>
        <dbReference type="ChEBI" id="CHEBI:61378"/>
        <dbReference type="EC" id="2.4.2.52"/>
    </reaction>
</comment>
<dbReference type="NCBIfam" id="NF002315">
    <property type="entry name" value="PRK01237.1"/>
    <property type="match status" value="1"/>
</dbReference>
<keyword evidence="2 5" id="KW-0808">Transferase</keyword>
<gene>
    <name evidence="6" type="primary">citG</name>
    <name evidence="5" type="synonym">mdcB</name>
    <name evidence="6" type="ORF">DUPY_13180</name>
</gene>